<accession>A0A8S5PD02</accession>
<dbReference type="EMBL" id="BK015384">
    <property type="protein sequence ID" value="DAE04257.1"/>
    <property type="molecule type" value="Genomic_DNA"/>
</dbReference>
<protein>
    <submittedName>
        <fullName evidence="1">Uncharacterized protein</fullName>
    </submittedName>
</protein>
<evidence type="ECO:0000313" key="1">
    <source>
        <dbReference type="EMBL" id="DAE04257.1"/>
    </source>
</evidence>
<proteinExistence type="predicted"/>
<organism evidence="1">
    <name type="scientific">Siphoviridae sp. ctmpG14</name>
    <dbReference type="NCBI Taxonomy" id="2825654"/>
    <lineage>
        <taxon>Viruses</taxon>
        <taxon>Duplodnaviria</taxon>
        <taxon>Heunggongvirae</taxon>
        <taxon>Uroviricota</taxon>
        <taxon>Caudoviricetes</taxon>
    </lineage>
</organism>
<name>A0A8S5PD02_9CAUD</name>
<reference evidence="1" key="1">
    <citation type="journal article" date="2021" name="Proc. Natl. Acad. Sci. U.S.A.">
        <title>A Catalog of Tens of Thousands of Viruses from Human Metagenomes Reveals Hidden Associations with Chronic Diseases.</title>
        <authorList>
            <person name="Tisza M.J."/>
            <person name="Buck C.B."/>
        </authorList>
    </citation>
    <scope>NUCLEOTIDE SEQUENCE</scope>
    <source>
        <strain evidence="1">CtmpG14</strain>
    </source>
</reference>
<sequence length="167" mass="18539">MAAQGYKEIQLTTPLKDSLPLILHNDEASITCSAGIVFPEENLKEGMLCFRSDLQRLFQRRKGVWVDILESLDNDIIELGEAIVEAFDEVNEVVLQTKADESEFQALKTAFEAFKADVEANYVKKTEATSTYLTKNDFQTQIDEAYASLESALGEETGAETETEAGS</sequence>